<protein>
    <submittedName>
        <fullName evidence="1">Uncharacterized protein</fullName>
    </submittedName>
</protein>
<proteinExistence type="predicted"/>
<dbReference type="Proteomes" id="UP000290288">
    <property type="component" value="Unassembled WGS sequence"/>
</dbReference>
<gene>
    <name evidence="1" type="ORF">EST38_g13580</name>
</gene>
<dbReference type="AlphaFoldDB" id="A0A4Q2D1E2"/>
<comment type="caution">
    <text evidence="1">The sequence shown here is derived from an EMBL/GenBank/DDBJ whole genome shotgun (WGS) entry which is preliminary data.</text>
</comment>
<dbReference type="OrthoDB" id="10503539at2759"/>
<sequence length="383" mass="41167">MAGLRLLATPVPPIIAEDLPWDIASQFIFDFALRQISNVLSTIKLSGLNLIHAGKAVVLASRPGATPVLEIAAAPVVEEVVVPVLEVVPRAVVDAIAEVTVPVLEVVEEVAPAVNVIAEATASIVEPVSEPLVVEVVAKAVDPAFTSPIIEVVQEIVSPFVSPTVEIAKGAIPPAGPLPELLDFTFIEIFDSAGPQFVRPGQMNLISDSMEVHPRVFDATAIYCIFLLSLVLWDWVRCARRRSAEPETGFAASRSRSAYSPVSVLQSVGSLFTVPQVAHSPVPIPVLSENFALDKDLLRVATFQTFVNVFAQQNGLSHSAMKELCNSYITGLVPTVVTPTSPLVSHEDVSLDPQLYLWVCFGSMLTGYCKKHQISHQDSVDLL</sequence>
<keyword evidence="2" id="KW-1185">Reference proteome</keyword>
<feature type="non-terminal residue" evidence="1">
    <location>
        <position position="383"/>
    </location>
</feature>
<name>A0A4Q2D1E2_9AGAR</name>
<evidence type="ECO:0000313" key="1">
    <source>
        <dbReference type="EMBL" id="RXW12276.1"/>
    </source>
</evidence>
<dbReference type="EMBL" id="SDEE01001316">
    <property type="protein sequence ID" value="RXW12276.1"/>
    <property type="molecule type" value="Genomic_DNA"/>
</dbReference>
<evidence type="ECO:0000313" key="2">
    <source>
        <dbReference type="Proteomes" id="UP000290288"/>
    </source>
</evidence>
<accession>A0A4Q2D1E2</accession>
<reference evidence="1 2" key="1">
    <citation type="submission" date="2019-01" db="EMBL/GenBank/DDBJ databases">
        <title>Draft genome sequence of Psathyrella aberdarensis IHI B618.</title>
        <authorList>
            <person name="Buettner E."/>
            <person name="Kellner H."/>
        </authorList>
    </citation>
    <scope>NUCLEOTIDE SEQUENCE [LARGE SCALE GENOMIC DNA]</scope>
    <source>
        <strain evidence="1 2">IHI B618</strain>
    </source>
</reference>
<organism evidence="1 2">
    <name type="scientific">Candolleomyces aberdarensis</name>
    <dbReference type="NCBI Taxonomy" id="2316362"/>
    <lineage>
        <taxon>Eukaryota</taxon>
        <taxon>Fungi</taxon>
        <taxon>Dikarya</taxon>
        <taxon>Basidiomycota</taxon>
        <taxon>Agaricomycotina</taxon>
        <taxon>Agaricomycetes</taxon>
        <taxon>Agaricomycetidae</taxon>
        <taxon>Agaricales</taxon>
        <taxon>Agaricineae</taxon>
        <taxon>Psathyrellaceae</taxon>
        <taxon>Candolleomyces</taxon>
    </lineage>
</organism>